<organism evidence="2 3">
    <name type="scientific">Desulfoplanes formicivorans</name>
    <dbReference type="NCBI Taxonomy" id="1592317"/>
    <lineage>
        <taxon>Bacteria</taxon>
        <taxon>Pseudomonadati</taxon>
        <taxon>Thermodesulfobacteriota</taxon>
        <taxon>Desulfovibrionia</taxon>
        <taxon>Desulfovibrionales</taxon>
        <taxon>Desulfoplanaceae</taxon>
        <taxon>Desulfoplanes</taxon>
    </lineage>
</organism>
<feature type="domain" description="HD" evidence="1">
    <location>
        <begin position="15"/>
        <end position="116"/>
    </location>
</feature>
<dbReference type="Proteomes" id="UP000095200">
    <property type="component" value="Unassembled WGS sequence"/>
</dbReference>
<dbReference type="EMBL" id="BDFE01000016">
    <property type="protein sequence ID" value="GAU09060.1"/>
    <property type="molecule type" value="Genomic_DNA"/>
</dbReference>
<reference evidence="3" key="1">
    <citation type="submission" date="2016-06" db="EMBL/GenBank/DDBJ databases">
        <title>Draft genome sequence of Desulfoplanes formicivorans strain Pf12B.</title>
        <authorList>
            <person name="Watanabe M."/>
            <person name="Kojima H."/>
            <person name="Fukui M."/>
        </authorList>
    </citation>
    <scope>NUCLEOTIDE SEQUENCE [LARGE SCALE GENOMIC DNA]</scope>
    <source>
        <strain evidence="3">Pf12B</strain>
    </source>
</reference>
<name>A0A194AIK1_9BACT</name>
<sequence length="181" mass="20486">MTWWDTYAMLDNIRDHSLAVTHVATTITRMTLEKAPNLPASCNLLETVTAAALLHDLAKTYCIRHGGNHAQVGAAWVVALTGNPAIGHAVFHHVFWPGRIDVRNHFIPLVVAYGDKRVRHNEIVSLEDRMEDLMLRYGTSTSRRKMILRAHDQIITIEQQLEQLTGVPLHAHSFDSRRLVQ</sequence>
<evidence type="ECO:0000313" key="3">
    <source>
        <dbReference type="Proteomes" id="UP000095200"/>
    </source>
</evidence>
<dbReference type="Pfam" id="PF01966">
    <property type="entry name" value="HD"/>
    <property type="match status" value="1"/>
</dbReference>
<comment type="caution">
    <text evidence="2">The sequence shown here is derived from an EMBL/GenBank/DDBJ whole genome shotgun (WGS) entry which is preliminary data.</text>
</comment>
<protein>
    <submittedName>
        <fullName evidence="2">Phosphohydrolase</fullName>
    </submittedName>
</protein>
<evidence type="ECO:0000313" key="2">
    <source>
        <dbReference type="EMBL" id="GAU09060.1"/>
    </source>
</evidence>
<dbReference type="GO" id="GO:0016787">
    <property type="term" value="F:hydrolase activity"/>
    <property type="evidence" value="ECO:0007669"/>
    <property type="project" value="UniProtKB-KW"/>
</dbReference>
<keyword evidence="2" id="KW-0378">Hydrolase</keyword>
<dbReference type="InterPro" id="IPR006674">
    <property type="entry name" value="HD_domain"/>
</dbReference>
<dbReference type="AlphaFoldDB" id="A0A194AIK1"/>
<gene>
    <name evidence="2" type="ORF">DPF_1780</name>
</gene>
<dbReference type="Gene3D" id="1.10.3210.10">
    <property type="entry name" value="Hypothetical protein af1432"/>
    <property type="match status" value="1"/>
</dbReference>
<evidence type="ECO:0000259" key="1">
    <source>
        <dbReference type="Pfam" id="PF01966"/>
    </source>
</evidence>
<keyword evidence="3" id="KW-1185">Reference proteome</keyword>
<accession>A0A194AIK1</accession>
<dbReference type="RefSeq" id="WP_083254594.1">
    <property type="nucleotide sequence ID" value="NZ_BDFE01000016.1"/>
</dbReference>
<dbReference type="SUPFAM" id="SSF109604">
    <property type="entry name" value="HD-domain/PDEase-like"/>
    <property type="match status" value="1"/>
</dbReference>
<proteinExistence type="predicted"/>
<dbReference type="STRING" id="1592317.DPF_1780"/>